<dbReference type="PANTHER" id="PTHR22642">
    <property type="entry name" value="IMIDAZOLONEPROPIONASE"/>
    <property type="match status" value="1"/>
</dbReference>
<dbReference type="CDD" id="cd01300">
    <property type="entry name" value="YtcJ_like"/>
    <property type="match status" value="1"/>
</dbReference>
<keyword evidence="5" id="KW-1185">Reference proteome</keyword>
<evidence type="ECO:0000256" key="1">
    <source>
        <dbReference type="SAM" id="MobiDB-lite"/>
    </source>
</evidence>
<evidence type="ECO:0000259" key="3">
    <source>
        <dbReference type="Pfam" id="PF07969"/>
    </source>
</evidence>
<feature type="region of interest" description="Disordered" evidence="1">
    <location>
        <begin position="199"/>
        <end position="220"/>
    </location>
</feature>
<evidence type="ECO:0000313" key="4">
    <source>
        <dbReference type="EMBL" id="MBM0106693.1"/>
    </source>
</evidence>
<dbReference type="InterPro" id="IPR033932">
    <property type="entry name" value="YtcJ-like"/>
</dbReference>
<organism evidence="4 5">
    <name type="scientific">Steroidobacter gossypii</name>
    <dbReference type="NCBI Taxonomy" id="2805490"/>
    <lineage>
        <taxon>Bacteria</taxon>
        <taxon>Pseudomonadati</taxon>
        <taxon>Pseudomonadota</taxon>
        <taxon>Gammaproteobacteria</taxon>
        <taxon>Steroidobacterales</taxon>
        <taxon>Steroidobacteraceae</taxon>
        <taxon>Steroidobacter</taxon>
    </lineage>
</organism>
<accession>A0ABS1X0F5</accession>
<dbReference type="InterPro" id="IPR013108">
    <property type="entry name" value="Amidohydro_3"/>
</dbReference>
<dbReference type="InterPro" id="IPR011059">
    <property type="entry name" value="Metal-dep_hydrolase_composite"/>
</dbReference>
<name>A0ABS1X0F5_9GAMM</name>
<feature type="chain" id="PRO_5047486375" evidence="2">
    <location>
        <begin position="20"/>
        <end position="620"/>
    </location>
</feature>
<keyword evidence="2" id="KW-0732">Signal</keyword>
<feature type="signal peptide" evidence="2">
    <location>
        <begin position="1"/>
        <end position="19"/>
    </location>
</feature>
<dbReference type="SUPFAM" id="SSF51338">
    <property type="entry name" value="Composite domain of metallo-dependent hydrolases"/>
    <property type="match status" value="1"/>
</dbReference>
<gene>
    <name evidence="4" type="ORF">JM946_18330</name>
</gene>
<dbReference type="Gene3D" id="3.20.20.140">
    <property type="entry name" value="Metal-dependent hydrolases"/>
    <property type="match status" value="1"/>
</dbReference>
<evidence type="ECO:0000313" key="5">
    <source>
        <dbReference type="Proteomes" id="UP000661077"/>
    </source>
</evidence>
<dbReference type="PANTHER" id="PTHR22642:SF2">
    <property type="entry name" value="PROTEIN LONG AFTER FAR-RED 3"/>
    <property type="match status" value="1"/>
</dbReference>
<protein>
    <submittedName>
        <fullName evidence="4">Amidohydrolase</fullName>
    </submittedName>
</protein>
<dbReference type="EMBL" id="JAEVLS010000004">
    <property type="protein sequence ID" value="MBM0106693.1"/>
    <property type="molecule type" value="Genomic_DNA"/>
</dbReference>
<dbReference type="Gene3D" id="2.30.40.10">
    <property type="entry name" value="Urease, subunit C, domain 1"/>
    <property type="match status" value="1"/>
</dbReference>
<reference evidence="4 5" key="1">
    <citation type="journal article" date="2021" name="Int. J. Syst. Evol. Microbiol.">
        <title>Steroidobacter gossypii sp. nov., isolated from soil of cotton cropping field.</title>
        <authorList>
            <person name="Huang R."/>
            <person name="Yang S."/>
            <person name="Zhen C."/>
            <person name="Liu W."/>
        </authorList>
    </citation>
    <scope>NUCLEOTIDE SEQUENCE [LARGE SCALE GENOMIC DNA]</scope>
    <source>
        <strain evidence="4 5">S1-65</strain>
    </source>
</reference>
<dbReference type="Gene3D" id="3.10.310.70">
    <property type="match status" value="1"/>
</dbReference>
<dbReference type="RefSeq" id="WP_203168808.1">
    <property type="nucleotide sequence ID" value="NZ_JAEVLS010000004.1"/>
</dbReference>
<evidence type="ECO:0000256" key="2">
    <source>
        <dbReference type="SAM" id="SignalP"/>
    </source>
</evidence>
<dbReference type="Proteomes" id="UP000661077">
    <property type="component" value="Unassembled WGS sequence"/>
</dbReference>
<proteinExistence type="predicted"/>
<comment type="caution">
    <text evidence="4">The sequence shown here is derived from an EMBL/GenBank/DDBJ whole genome shotgun (WGS) entry which is preliminary data.</text>
</comment>
<dbReference type="InterPro" id="IPR032466">
    <property type="entry name" value="Metal_Hydrolase"/>
</dbReference>
<dbReference type="SUPFAM" id="SSF51556">
    <property type="entry name" value="Metallo-dependent hydrolases"/>
    <property type="match status" value="1"/>
</dbReference>
<feature type="domain" description="Amidohydrolase 3" evidence="3">
    <location>
        <begin position="86"/>
        <end position="581"/>
    </location>
</feature>
<dbReference type="Pfam" id="PF07969">
    <property type="entry name" value="Amidohydro_3"/>
    <property type="match status" value="1"/>
</dbReference>
<sequence length="620" mass="67596">MKKSADVAVLRLAATLVLATASVPIGHHASAQRLGEPDTIFQNGKIYVGVPGKFVEAVAVKDGRVLATGSVAEMRALAVPATRYEDLGGQTVLPGLYDNHVHVNADRGSQPKDSLDLSTVTGLKDLQQRLKAHAATLPSGAWIVATVPHGTGAVEPFPESALPTRWDLDSVTPDHPVALTRGAHITLVNSKALQIAGISRQTPQPGGGVIERNDKGEPNGVLRESSARRLVMRHVPEPKLTDEEGMHNLRKRLRDQLALGVTSLNVPGMRPGDDLRLMQKLYEQEGETLPRATIQIRLSPGYDSYDDPSKGAESSIAEIESLSFRTGFGNDRIKLGAIKMSVDGGMGGQAAWLVDEYRTRPGYRGVERIPEDALYRVAKRAHDLGWQLGIHAIGDQGIIRTVHVMERIVKENPRPNARHYLHHISVKPPQEILQKIKDNHFLAAMQPNFTHTLASFYAMALSPQKLPYNNPLRSLKSLGIPISFGTDNLPDGPIVALYAAVTRRGVDGKVYGAQERLSLEEALHAATVGTAYMTFDERQRGTLEPGKLADMIVLDQDIFSIDPEQIRSLAVKTNIIGGRVVWRDDGSARPRLTHARLTSDCVMSAADVHCHYSGEDGDVW</sequence>